<dbReference type="STRING" id="1306861.A0A4V6DGV6"/>
<comment type="caution">
    <text evidence="3">The sequence shown here is derived from an EMBL/GenBank/DDBJ whole genome shotgun (WGS) entry which is preliminary data.</text>
</comment>
<feature type="domain" description="Protein kinase" evidence="2">
    <location>
        <begin position="221"/>
        <end position="534"/>
    </location>
</feature>
<dbReference type="PANTHER" id="PTHR24359:SF37">
    <property type="entry name" value="PROTEIN KINASE DOMAIN-CONTAINING PROTEIN"/>
    <property type="match status" value="1"/>
</dbReference>
<sequence>MANELPLPELRLNDDNVDFPEPVVDDWAKPKLPSLSVIRTSGDQSAAELIEERFWQHIVGRDYRRVQQEFWPSKLIDHLLDKDAVYNVVKQLVTQGTLPDKIPGEPRSVSSASSYWTERVMGTTASPRTTYCRVLIVLIFVRKTNCLKRFLDEKVSDQKLHQEALLNPLLEDWKTRDASDFDHYRSKVLVPFLEKSRQPGQVSHHEFDLDSVLPWKILRSNTSPLHTLSGGYGEVNKIVIHAWQHDFHADLEQISAPPSLFALKRLHTSDEGAFRAEVSELKRFGGRHPHIVTLLCTVIHRKRDRTDYHLLFPWAEYDLLTYWEREASQKRDCRFFKWVAEQLVGMADALKFIHDPNFFAGEKRLYGRHGDIKPENILCFKGNGRGTLVLSDLGLTKAHGDQSRSNRPGEQIPVTPNYRPPECDIDGRDGHVSRDFDIWTLGCIFLEFMVWILDGWEGYKGFRDRRFSPYINGVDTCVYFEIVRVPEEEGYAFKIKDVVTKNVAISSLGDKGQRQPAEHGIRGGKREVRQLPFEECVFRDICDKFFVHSSIARVISRADVPVFSRSLVNMGADEADGAGRPAIVYNCRSSNSWANDMALTATYFPESRLTFAILFGCTKEDEKMVFNRLSRARDQVSYPLMLPGIFAELERDRMVRIVERTADENEEAIYELGTGISVKNHAPSDEEKGNPRHARKTAWMNTTFLRNGLRVWRNQLRKMSDHVTELATWHGGTRASIRDKESADEEHGADSEKMDHTSMLFRDRLRALIEEYEDKIQECTMSVEGMSIATQWANAIHRPIDHDIFARDILCGTSIAFRTEKKRD</sequence>
<name>A0A4V6DGV6_9PEZI</name>
<feature type="region of interest" description="Disordered" evidence="1">
    <location>
        <begin position="398"/>
        <end position="420"/>
    </location>
</feature>
<keyword evidence="4" id="KW-1185">Reference proteome</keyword>
<dbReference type="EMBL" id="PJEX01000180">
    <property type="protein sequence ID" value="TKW53566.1"/>
    <property type="molecule type" value="Genomic_DNA"/>
</dbReference>
<dbReference type="SUPFAM" id="SSF56112">
    <property type="entry name" value="Protein kinase-like (PK-like)"/>
    <property type="match status" value="1"/>
</dbReference>
<dbReference type="GO" id="GO:0005524">
    <property type="term" value="F:ATP binding"/>
    <property type="evidence" value="ECO:0007669"/>
    <property type="project" value="InterPro"/>
</dbReference>
<protein>
    <submittedName>
        <fullName evidence="3">Serine/threonine-protein kinase SSN3</fullName>
    </submittedName>
</protein>
<dbReference type="SMART" id="SM00220">
    <property type="entry name" value="S_TKc"/>
    <property type="match status" value="1"/>
</dbReference>
<proteinExistence type="predicted"/>
<dbReference type="CDD" id="cd00180">
    <property type="entry name" value="PKc"/>
    <property type="match status" value="1"/>
</dbReference>
<organism evidence="3 4">
    <name type="scientific">Colletotrichum tanaceti</name>
    <dbReference type="NCBI Taxonomy" id="1306861"/>
    <lineage>
        <taxon>Eukaryota</taxon>
        <taxon>Fungi</taxon>
        <taxon>Dikarya</taxon>
        <taxon>Ascomycota</taxon>
        <taxon>Pezizomycotina</taxon>
        <taxon>Sordariomycetes</taxon>
        <taxon>Hypocreomycetidae</taxon>
        <taxon>Glomerellales</taxon>
        <taxon>Glomerellaceae</taxon>
        <taxon>Colletotrichum</taxon>
        <taxon>Colletotrichum destructivum species complex</taxon>
    </lineage>
</organism>
<dbReference type="InterPro" id="IPR000719">
    <property type="entry name" value="Prot_kinase_dom"/>
</dbReference>
<dbReference type="AlphaFoldDB" id="A0A4V6DGV6"/>
<evidence type="ECO:0000313" key="3">
    <source>
        <dbReference type="EMBL" id="TKW53566.1"/>
    </source>
</evidence>
<dbReference type="GO" id="GO:0004674">
    <property type="term" value="F:protein serine/threonine kinase activity"/>
    <property type="evidence" value="ECO:0007669"/>
    <property type="project" value="TreeGrafter"/>
</dbReference>
<accession>A0A4V6DGV6</accession>
<dbReference type="InterPro" id="IPR011009">
    <property type="entry name" value="Kinase-like_dom_sf"/>
</dbReference>
<dbReference type="Gene3D" id="1.10.510.10">
    <property type="entry name" value="Transferase(Phosphotransferase) domain 1"/>
    <property type="match status" value="1"/>
</dbReference>
<evidence type="ECO:0000256" key="1">
    <source>
        <dbReference type="SAM" id="MobiDB-lite"/>
    </source>
</evidence>
<reference evidence="3 4" key="1">
    <citation type="journal article" date="2019" name="PLoS ONE">
        <title>Comparative genome analysis indicates high evolutionary potential of pathogenicity genes in Colletotrichum tanaceti.</title>
        <authorList>
            <person name="Lelwala R.V."/>
            <person name="Korhonen P.K."/>
            <person name="Young N.D."/>
            <person name="Scott J.B."/>
            <person name="Ades P.A."/>
            <person name="Gasser R.B."/>
            <person name="Taylor P.W.J."/>
        </authorList>
    </citation>
    <scope>NUCLEOTIDE SEQUENCE [LARGE SCALE GENOMIC DNA]</scope>
    <source>
        <strain evidence="3">BRIP57314</strain>
    </source>
</reference>
<evidence type="ECO:0000313" key="4">
    <source>
        <dbReference type="Proteomes" id="UP000310108"/>
    </source>
</evidence>
<dbReference type="Pfam" id="PF00069">
    <property type="entry name" value="Pkinase"/>
    <property type="match status" value="1"/>
</dbReference>
<dbReference type="Proteomes" id="UP000310108">
    <property type="component" value="Unassembled WGS sequence"/>
</dbReference>
<feature type="region of interest" description="Disordered" evidence="1">
    <location>
        <begin position="734"/>
        <end position="756"/>
    </location>
</feature>
<gene>
    <name evidence="3" type="primary">SSN3</name>
    <name evidence="3" type="ORF">CTA1_5715</name>
</gene>
<dbReference type="PROSITE" id="PS50011">
    <property type="entry name" value="PROTEIN_KINASE_DOM"/>
    <property type="match status" value="1"/>
</dbReference>
<keyword evidence="3" id="KW-0808">Transferase</keyword>
<evidence type="ECO:0000259" key="2">
    <source>
        <dbReference type="PROSITE" id="PS50011"/>
    </source>
</evidence>
<feature type="compositionally biased region" description="Basic and acidic residues" evidence="1">
    <location>
        <begin position="736"/>
        <end position="756"/>
    </location>
</feature>
<dbReference type="PANTHER" id="PTHR24359">
    <property type="entry name" value="SERINE/THREONINE-PROTEIN KINASE SBK1"/>
    <property type="match status" value="1"/>
</dbReference>
<keyword evidence="3" id="KW-0418">Kinase</keyword>